<dbReference type="Proteomes" id="UP001499924">
    <property type="component" value="Unassembled WGS sequence"/>
</dbReference>
<organism evidence="1 2">
    <name type="scientific">Blastococcus jejuensis</name>
    <dbReference type="NCBI Taxonomy" id="351224"/>
    <lineage>
        <taxon>Bacteria</taxon>
        <taxon>Bacillati</taxon>
        <taxon>Actinomycetota</taxon>
        <taxon>Actinomycetes</taxon>
        <taxon>Geodermatophilales</taxon>
        <taxon>Geodermatophilaceae</taxon>
        <taxon>Blastococcus</taxon>
    </lineage>
</organism>
<evidence type="ECO:0000313" key="2">
    <source>
        <dbReference type="Proteomes" id="UP001499924"/>
    </source>
</evidence>
<keyword evidence="2" id="KW-1185">Reference proteome</keyword>
<sequence>MLADAYGVRDYATLAALVGIALTAAKTVGPVTAGLARTVTGTYTAVLLAVPQAVFPLVNALSG</sequence>
<proteinExistence type="predicted"/>
<reference evidence="2" key="1">
    <citation type="journal article" date="2019" name="Int. J. Syst. Evol. Microbiol.">
        <title>The Global Catalogue of Microorganisms (GCM) 10K type strain sequencing project: providing services to taxonomists for standard genome sequencing and annotation.</title>
        <authorList>
            <consortium name="The Broad Institute Genomics Platform"/>
            <consortium name="The Broad Institute Genome Sequencing Center for Infectious Disease"/>
            <person name="Wu L."/>
            <person name="Ma J."/>
        </authorList>
    </citation>
    <scope>NUCLEOTIDE SEQUENCE [LARGE SCALE GENOMIC DNA]</scope>
    <source>
        <strain evidence="2">JCM 15614</strain>
    </source>
</reference>
<protein>
    <submittedName>
        <fullName evidence="1">Uncharacterized protein</fullName>
    </submittedName>
</protein>
<gene>
    <name evidence="1" type="ORF">GCM10010531_17180</name>
</gene>
<accession>A0ABP6P4I1</accession>
<name>A0ABP6P4I1_9ACTN</name>
<evidence type="ECO:0000313" key="1">
    <source>
        <dbReference type="EMBL" id="GAA3165268.1"/>
    </source>
</evidence>
<dbReference type="EMBL" id="BAAAVV010000003">
    <property type="protein sequence ID" value="GAA3165268.1"/>
    <property type="molecule type" value="Genomic_DNA"/>
</dbReference>
<comment type="caution">
    <text evidence="1">The sequence shown here is derived from an EMBL/GenBank/DDBJ whole genome shotgun (WGS) entry which is preliminary data.</text>
</comment>